<dbReference type="PROSITE" id="PS50005">
    <property type="entry name" value="TPR"/>
    <property type="match status" value="3"/>
</dbReference>
<feature type="repeat" description="TPR" evidence="1">
    <location>
        <begin position="844"/>
        <end position="877"/>
    </location>
</feature>
<evidence type="ECO:0000256" key="1">
    <source>
        <dbReference type="PROSITE-ProRule" id="PRU00339"/>
    </source>
</evidence>
<dbReference type="InterPro" id="IPR002182">
    <property type="entry name" value="NB-ARC"/>
</dbReference>
<keyword evidence="2" id="KW-0472">Membrane</keyword>
<dbReference type="InterPro" id="IPR019734">
    <property type="entry name" value="TPR_rpt"/>
</dbReference>
<dbReference type="Pfam" id="PF00931">
    <property type="entry name" value="NB-ARC"/>
    <property type="match status" value="1"/>
</dbReference>
<comment type="caution">
    <text evidence="4">The sequence shown here is derived from an EMBL/GenBank/DDBJ whole genome shotgun (WGS) entry which is preliminary data.</text>
</comment>
<sequence length="978" mass="108451">MDLLTQRQQRLTTATAILAGGAVCGGIFGTIATSVAGGIVANDMIPQHLSHIGVRLRRSGEKLANHDLTAATGFAIALIIKAIAEAGTYPQSIGKLTALAKNTLKAWEEVAQALKQGEEVKFDLIQETGISELFQQGTAGYVNQKVLQVEDWRELMQDWLCPKAGVTFPEYVLEEVATQLRDKFALALREVLKADFEAGGKAFAGLTLSLLGEMREVLAELRQSSPEAVSGELAEALEAVVQLRRELEGNSERFRELGQQVDSGFAAVLDELGVTQAQIAGVRDWLEGELESLQEAVIAGFDRVNEDNQRLQETVEGVKEDTQAILRFLKAQQQPKVQAISYFLDITPPNVTHWQGREQDLAIVNGWLDDENTKLGVIVAIGGMGKSTLAAKVFGERTDFVDKLWLDLGQRPSYTIVARGILQHLGKLSPQDLEQIEETRLTRVVIHCLAQQRFLLVLDNFESVIQDEGYVEFLQQWVGECRHTEILVTTQEVPRLQQVRPTEWPLGGLSLQEGKNLLVALGMGGSEASLEGFVAQVNGHPLTLALVAGLLRDEVGEGGTIEDLEGLGLADVGSLLGSLQGYHRRETVQLVAVLDASFNRLSEGLQGVLLSLVVLRRGFDAEVASAIVGEVVTGKVLRDLMKRGFLVEEQRGFFTFQPFIGEYLKFKVGDLREAHLRAIAFYRGRFKSGGEWETVEDVREYLEVFYHRCELGEYEAAFDGIYDGRNIDRDVDKFLDLRGNNQLRVELYQQLVNHLPDHHDWRYTASLTSLGNAYNALGRYQEAIAFLQQSLDIAREIGNRGGEANSLGNLGNAYNSLGRYQEAIAFLQQSLEIKREIGDRQGEANSLGNLGNAYNALGRYEEAIAFLQQSLEIKREIEDRRGEATSLLVLGNLYQKTGKIKEGFAASQQAQAILQELDLPLAAYPIPNWAKAVAKFAQRSNFHLIACFIGGIFAFPFFLLWIILLMLYRIIRNLFPHP</sequence>
<dbReference type="Pfam" id="PF13424">
    <property type="entry name" value="TPR_12"/>
    <property type="match status" value="2"/>
</dbReference>
<gene>
    <name evidence="4" type="ORF">K4A83_01620</name>
</gene>
<dbReference type="InterPro" id="IPR011990">
    <property type="entry name" value="TPR-like_helical_dom_sf"/>
</dbReference>
<organism evidence="4 5">
    <name type="scientific">Spirulina subsalsa FACHB-351</name>
    <dbReference type="NCBI Taxonomy" id="234711"/>
    <lineage>
        <taxon>Bacteria</taxon>
        <taxon>Bacillati</taxon>
        <taxon>Cyanobacteriota</taxon>
        <taxon>Cyanophyceae</taxon>
        <taxon>Spirulinales</taxon>
        <taxon>Spirulinaceae</taxon>
        <taxon>Spirulina</taxon>
    </lineage>
</organism>
<dbReference type="PRINTS" id="PR00364">
    <property type="entry name" value="DISEASERSIST"/>
</dbReference>
<proteinExistence type="predicted"/>
<reference evidence="4 5" key="1">
    <citation type="submission" date="2021-08" db="EMBL/GenBank/DDBJ databases">
        <title>Draft genome sequence of Spirulina subsalsa with high tolerance to salinity and hype-accumulation of phycocyanin.</title>
        <authorList>
            <person name="Pei H."/>
            <person name="Jiang L."/>
        </authorList>
    </citation>
    <scope>NUCLEOTIDE SEQUENCE [LARGE SCALE GENOMIC DNA]</scope>
    <source>
        <strain evidence="4 5">FACHB-351</strain>
    </source>
</reference>
<dbReference type="InterPro" id="IPR027417">
    <property type="entry name" value="P-loop_NTPase"/>
</dbReference>
<feature type="repeat" description="TPR" evidence="1">
    <location>
        <begin position="804"/>
        <end position="837"/>
    </location>
</feature>
<dbReference type="SUPFAM" id="SSF52540">
    <property type="entry name" value="P-loop containing nucleoside triphosphate hydrolases"/>
    <property type="match status" value="1"/>
</dbReference>
<evidence type="ECO:0000313" key="5">
    <source>
        <dbReference type="Proteomes" id="UP001526426"/>
    </source>
</evidence>
<protein>
    <submittedName>
        <fullName evidence="4">Tetratricopeptide repeat protein</fullName>
    </submittedName>
</protein>
<feature type="transmembrane region" description="Helical" evidence="2">
    <location>
        <begin position="942"/>
        <end position="968"/>
    </location>
</feature>
<keyword evidence="5" id="KW-1185">Reference proteome</keyword>
<name>A0ABT3L0E3_9CYAN</name>
<dbReference type="SMART" id="SM00028">
    <property type="entry name" value="TPR"/>
    <property type="match status" value="4"/>
</dbReference>
<feature type="repeat" description="TPR" evidence="1">
    <location>
        <begin position="764"/>
        <end position="797"/>
    </location>
</feature>
<dbReference type="RefSeq" id="WP_265262633.1">
    <property type="nucleotide sequence ID" value="NZ_JAIHOM010000005.1"/>
</dbReference>
<feature type="domain" description="NB-ARC" evidence="3">
    <location>
        <begin position="358"/>
        <end position="491"/>
    </location>
</feature>
<dbReference type="Gene3D" id="1.25.40.10">
    <property type="entry name" value="Tetratricopeptide repeat domain"/>
    <property type="match status" value="1"/>
</dbReference>
<accession>A0ABT3L0E3</accession>
<dbReference type="Gene3D" id="3.40.50.300">
    <property type="entry name" value="P-loop containing nucleotide triphosphate hydrolases"/>
    <property type="match status" value="1"/>
</dbReference>
<keyword evidence="1" id="KW-0802">TPR repeat</keyword>
<dbReference type="PANTHER" id="PTHR47691:SF3">
    <property type="entry name" value="HTH-TYPE TRANSCRIPTIONAL REGULATOR RV0890C-RELATED"/>
    <property type="match status" value="1"/>
</dbReference>
<evidence type="ECO:0000256" key="2">
    <source>
        <dbReference type="SAM" id="Phobius"/>
    </source>
</evidence>
<dbReference type="PROSITE" id="PS50293">
    <property type="entry name" value="TPR_REGION"/>
    <property type="match status" value="2"/>
</dbReference>
<dbReference type="EMBL" id="JAIHOM010000005">
    <property type="protein sequence ID" value="MCW6034973.1"/>
    <property type="molecule type" value="Genomic_DNA"/>
</dbReference>
<dbReference type="Proteomes" id="UP001526426">
    <property type="component" value="Unassembled WGS sequence"/>
</dbReference>
<dbReference type="PANTHER" id="PTHR47691">
    <property type="entry name" value="REGULATOR-RELATED"/>
    <property type="match status" value="1"/>
</dbReference>
<dbReference type="SUPFAM" id="SSF48452">
    <property type="entry name" value="TPR-like"/>
    <property type="match status" value="1"/>
</dbReference>
<evidence type="ECO:0000313" key="4">
    <source>
        <dbReference type="EMBL" id="MCW6034973.1"/>
    </source>
</evidence>
<keyword evidence="2" id="KW-0812">Transmembrane</keyword>
<keyword evidence="2" id="KW-1133">Transmembrane helix</keyword>
<evidence type="ECO:0000259" key="3">
    <source>
        <dbReference type="Pfam" id="PF00931"/>
    </source>
</evidence>